<dbReference type="OrthoDB" id="9811222at2"/>
<evidence type="ECO:0000256" key="5">
    <source>
        <dbReference type="ARBA" id="ARBA00022692"/>
    </source>
</evidence>
<evidence type="ECO:0000313" key="11">
    <source>
        <dbReference type="EMBL" id="KGM34445.1"/>
    </source>
</evidence>
<dbReference type="GO" id="GO:0016020">
    <property type="term" value="C:membrane"/>
    <property type="evidence" value="ECO:0007669"/>
    <property type="project" value="UniProtKB-SubCell"/>
</dbReference>
<evidence type="ECO:0008006" key="13">
    <source>
        <dbReference type="Google" id="ProtNLM"/>
    </source>
</evidence>
<feature type="transmembrane region" description="Helical" evidence="8">
    <location>
        <begin position="307"/>
        <end position="328"/>
    </location>
</feature>
<dbReference type="Pfam" id="PF00535">
    <property type="entry name" value="Glycos_transf_2"/>
    <property type="match status" value="1"/>
</dbReference>
<dbReference type="GO" id="GO:0004582">
    <property type="term" value="F:dolichyl-phosphate beta-D-mannosyltransferase activity"/>
    <property type="evidence" value="ECO:0007669"/>
    <property type="project" value="InterPro"/>
</dbReference>
<feature type="domain" description="Glycosyltransferase 2-like" evidence="9">
    <location>
        <begin position="7"/>
        <end position="172"/>
    </location>
</feature>
<keyword evidence="4" id="KW-0808">Transferase</keyword>
<comment type="subcellular location">
    <subcellularLocation>
        <location evidence="1">Membrane</location>
        <topology evidence="1">Multi-pass membrane protein</topology>
    </subcellularLocation>
</comment>
<dbReference type="Gene3D" id="3.90.550.10">
    <property type="entry name" value="Spore Coat Polysaccharide Biosynthesis Protein SpsA, Chain A"/>
    <property type="match status" value="1"/>
</dbReference>
<keyword evidence="6 8" id="KW-1133">Transmembrane helix</keyword>
<evidence type="ECO:0000256" key="4">
    <source>
        <dbReference type="ARBA" id="ARBA00022679"/>
    </source>
</evidence>
<evidence type="ECO:0000259" key="9">
    <source>
        <dbReference type="Pfam" id="PF00535"/>
    </source>
</evidence>
<evidence type="ECO:0000313" key="12">
    <source>
        <dbReference type="Proteomes" id="UP000029995"/>
    </source>
</evidence>
<dbReference type="RefSeq" id="WP_034835065.1">
    <property type="nucleotide sequence ID" value="NZ_JANX01000092.1"/>
</dbReference>
<organism evidence="11 12">
    <name type="scientific">Inquilinus limosus MP06</name>
    <dbReference type="NCBI Taxonomy" id="1398085"/>
    <lineage>
        <taxon>Bacteria</taxon>
        <taxon>Pseudomonadati</taxon>
        <taxon>Pseudomonadota</taxon>
        <taxon>Alphaproteobacteria</taxon>
        <taxon>Rhodospirillales</taxon>
        <taxon>Rhodospirillaceae</taxon>
        <taxon>Inquilinus</taxon>
    </lineage>
</organism>
<dbReference type="GO" id="GO:0000271">
    <property type="term" value="P:polysaccharide biosynthetic process"/>
    <property type="evidence" value="ECO:0007669"/>
    <property type="project" value="InterPro"/>
</dbReference>
<dbReference type="InterPro" id="IPR029044">
    <property type="entry name" value="Nucleotide-diphossugar_trans"/>
</dbReference>
<dbReference type="CDD" id="cd06442">
    <property type="entry name" value="DPM1_like"/>
    <property type="match status" value="1"/>
</dbReference>
<dbReference type="InterPro" id="IPR001173">
    <property type="entry name" value="Glyco_trans_2-like"/>
</dbReference>
<keyword evidence="5 8" id="KW-0812">Transmembrane</keyword>
<evidence type="ECO:0000256" key="2">
    <source>
        <dbReference type="ARBA" id="ARBA00006739"/>
    </source>
</evidence>
<dbReference type="Proteomes" id="UP000029995">
    <property type="component" value="Unassembled WGS sequence"/>
</dbReference>
<dbReference type="PANTHER" id="PTHR43398">
    <property type="entry name" value="DOLICHOL-PHOSPHATE MANNOSYLTRANSFERASE SUBUNIT 1"/>
    <property type="match status" value="1"/>
</dbReference>
<feature type="transmembrane region" description="Helical" evidence="8">
    <location>
        <begin position="334"/>
        <end position="358"/>
    </location>
</feature>
<dbReference type="EMBL" id="JANX01000092">
    <property type="protein sequence ID" value="KGM34445.1"/>
    <property type="molecule type" value="Genomic_DNA"/>
</dbReference>
<keyword evidence="7 8" id="KW-0472">Membrane</keyword>
<reference evidence="11 12" key="1">
    <citation type="submission" date="2014-01" db="EMBL/GenBank/DDBJ databases">
        <title>Genome sequence determination for a cystic fibrosis isolate, Inquilinus limosus.</title>
        <authorList>
            <person name="Pino M."/>
            <person name="Di Conza J."/>
            <person name="Gutkind G."/>
        </authorList>
    </citation>
    <scope>NUCLEOTIDE SEQUENCE [LARGE SCALE GENOMIC DNA]</scope>
    <source>
        <strain evidence="11 12">MP06</strain>
    </source>
</reference>
<evidence type="ECO:0000256" key="1">
    <source>
        <dbReference type="ARBA" id="ARBA00004141"/>
    </source>
</evidence>
<comment type="caution">
    <text evidence="11">The sequence shown here is derived from an EMBL/GenBank/DDBJ whole genome shotgun (WGS) entry which is preliminary data.</text>
</comment>
<dbReference type="AlphaFoldDB" id="A0A0A0D8R9"/>
<accession>A0A0A0D8R9</accession>
<sequence length="371" mass="40957">MRYELAVVVPTLNEVGNVGRLVELLDAALAGIAWEVIFVDDDSTDGTAEAVYRIAETRDNVRCLKRIGRRGLSSASVEGMMATGAPYLAVMDADLQHDETLLPKMLARLKADTLDIVVASRFLPGSDLGTFSEKRERLSGLGIRLARMVVPKELTDPLSGFFMLRRPLIEEVADRLNGQGFKILLDIFASAGRPLRFAELPFVFRSRLSGESKLDFAVSLEFLMLIFDKLLGGTIPARFILFVMVGLSGVAVQLALVGLFLHAFRWDFYWAQAVATVAAMTSNFALNNRITYRDKQLRGRDFLRGLLSFYAACAIGALINLQVAEFLFERSVPWALASFLGAALSSVWNFGVTSTFTWSRRGRARPQAAGE</sequence>
<dbReference type="Pfam" id="PF04138">
    <property type="entry name" value="GtrA_DPMS_TM"/>
    <property type="match status" value="1"/>
</dbReference>
<keyword evidence="3" id="KW-0328">Glycosyltransferase</keyword>
<evidence type="ECO:0000256" key="3">
    <source>
        <dbReference type="ARBA" id="ARBA00022676"/>
    </source>
</evidence>
<dbReference type="InterPro" id="IPR007267">
    <property type="entry name" value="GtrA_DPMS_TM"/>
</dbReference>
<dbReference type="GO" id="GO:0009247">
    <property type="term" value="P:glycolipid biosynthetic process"/>
    <property type="evidence" value="ECO:0007669"/>
    <property type="project" value="TreeGrafter"/>
</dbReference>
<evidence type="ECO:0000256" key="6">
    <source>
        <dbReference type="ARBA" id="ARBA00022989"/>
    </source>
</evidence>
<comment type="similarity">
    <text evidence="2">Belongs to the glycosyltransferase 2 family.</text>
</comment>
<evidence type="ECO:0000256" key="7">
    <source>
        <dbReference type="ARBA" id="ARBA00023136"/>
    </source>
</evidence>
<evidence type="ECO:0000259" key="10">
    <source>
        <dbReference type="Pfam" id="PF04138"/>
    </source>
</evidence>
<feature type="transmembrane region" description="Helical" evidence="8">
    <location>
        <begin position="239"/>
        <end position="262"/>
    </location>
</feature>
<proteinExistence type="inferred from homology"/>
<evidence type="ECO:0000256" key="8">
    <source>
        <dbReference type="SAM" id="Phobius"/>
    </source>
</evidence>
<gene>
    <name evidence="11" type="ORF">P409_10205</name>
</gene>
<feature type="domain" description="GtrA/DPMS transmembrane" evidence="10">
    <location>
        <begin position="242"/>
        <end position="358"/>
    </location>
</feature>
<protein>
    <recommendedName>
        <fullName evidence="13">Dolichol monophosphate mannose synthase</fullName>
    </recommendedName>
</protein>
<dbReference type="PANTHER" id="PTHR43398:SF1">
    <property type="entry name" value="DOLICHOL-PHOSPHATE MANNOSYLTRANSFERASE SUBUNIT 1"/>
    <property type="match status" value="1"/>
</dbReference>
<dbReference type="InterPro" id="IPR039528">
    <property type="entry name" value="DPM1-like"/>
</dbReference>
<name>A0A0A0D8R9_9PROT</name>
<dbReference type="SUPFAM" id="SSF53448">
    <property type="entry name" value="Nucleotide-diphospho-sugar transferases"/>
    <property type="match status" value="1"/>
</dbReference>